<dbReference type="EMBL" id="JBHSSB010000029">
    <property type="protein sequence ID" value="MFC6295563.1"/>
    <property type="molecule type" value="Genomic_DNA"/>
</dbReference>
<dbReference type="Proteomes" id="UP001596227">
    <property type="component" value="Unassembled WGS sequence"/>
</dbReference>
<dbReference type="InterPro" id="IPR016040">
    <property type="entry name" value="NAD(P)-bd_dom"/>
</dbReference>
<evidence type="ECO:0000313" key="2">
    <source>
        <dbReference type="EMBL" id="MFC6295563.1"/>
    </source>
</evidence>
<gene>
    <name evidence="2" type="ORF">ACFQH1_10170</name>
</gene>
<accession>A0ABW1UHI7</accession>
<sequence>MQNILVAGRLTPEQAQALTTAAAHYPAVRLTVYTSNDQLIWPAAVDVIIGELTDSAGLAAAMLAQDLVLVQLESRALVAQTQSITAAMTASPTAQLVLSMPQSVLTIAQQPVKWYQHRQQRQQLVAIRTVEQLLGQSQLNFTLIQGSTAADTTVYNQAMSQTWTTAVPARRPLALTDYLSPNFKLPFVA</sequence>
<protein>
    <submittedName>
        <fullName evidence="2">NAD(P)H-binding protein</fullName>
    </submittedName>
</protein>
<dbReference type="Gene3D" id="3.40.50.720">
    <property type="entry name" value="NAD(P)-binding Rossmann-like Domain"/>
    <property type="match status" value="1"/>
</dbReference>
<feature type="domain" description="NAD(P)-binding" evidence="1">
    <location>
        <begin position="37"/>
        <end position="149"/>
    </location>
</feature>
<keyword evidence="3" id="KW-1185">Reference proteome</keyword>
<proteinExistence type="predicted"/>
<name>A0ABW1UHI7_9LACO</name>
<dbReference type="Pfam" id="PF13460">
    <property type="entry name" value="NAD_binding_10"/>
    <property type="match status" value="1"/>
</dbReference>
<comment type="caution">
    <text evidence="2">The sequence shown here is derived from an EMBL/GenBank/DDBJ whole genome shotgun (WGS) entry which is preliminary data.</text>
</comment>
<reference evidence="3" key="1">
    <citation type="journal article" date="2019" name="Int. J. Syst. Evol. Microbiol.">
        <title>The Global Catalogue of Microorganisms (GCM) 10K type strain sequencing project: providing services to taxonomists for standard genome sequencing and annotation.</title>
        <authorList>
            <consortium name="The Broad Institute Genomics Platform"/>
            <consortium name="The Broad Institute Genome Sequencing Center for Infectious Disease"/>
            <person name="Wu L."/>
            <person name="Ma J."/>
        </authorList>
    </citation>
    <scope>NUCLEOTIDE SEQUENCE [LARGE SCALE GENOMIC DNA]</scope>
    <source>
        <strain evidence="3">CCM 8934</strain>
    </source>
</reference>
<evidence type="ECO:0000259" key="1">
    <source>
        <dbReference type="Pfam" id="PF13460"/>
    </source>
</evidence>
<evidence type="ECO:0000313" key="3">
    <source>
        <dbReference type="Proteomes" id="UP001596227"/>
    </source>
</evidence>
<organism evidence="2 3">
    <name type="scientific">Lactiplantibacillus daoliensis</name>
    <dbReference type="NCBI Taxonomy" id="2559916"/>
    <lineage>
        <taxon>Bacteria</taxon>
        <taxon>Bacillati</taxon>
        <taxon>Bacillota</taxon>
        <taxon>Bacilli</taxon>
        <taxon>Lactobacillales</taxon>
        <taxon>Lactobacillaceae</taxon>
        <taxon>Lactiplantibacillus</taxon>
    </lineage>
</organism>
<dbReference type="RefSeq" id="WP_137608088.1">
    <property type="nucleotide sequence ID" value="NZ_BJDH01000011.1"/>
</dbReference>